<evidence type="ECO:0000313" key="11">
    <source>
        <dbReference type="Proteomes" id="UP000694888"/>
    </source>
</evidence>
<dbReference type="Gene3D" id="3.10.20.90">
    <property type="entry name" value="Phosphatidylinositol 3-kinase Catalytic Subunit, Chain A, domain 1"/>
    <property type="match status" value="1"/>
</dbReference>
<dbReference type="PANTHER" id="PTHR46184:SF5">
    <property type="entry name" value="UNCONVENTIONAL MYOSIN-IXA-LIKE"/>
    <property type="match status" value="1"/>
</dbReference>
<feature type="domain" description="Myosin motor" evidence="10">
    <location>
        <begin position="177"/>
        <end position="426"/>
    </location>
</feature>
<dbReference type="PROSITE" id="PS51456">
    <property type="entry name" value="MYOSIN_MOTOR"/>
    <property type="match status" value="1"/>
</dbReference>
<dbReference type="PANTHER" id="PTHR46184">
    <property type="entry name" value="UNCONVENTIONAL MYOSIN-IXB-LIKE PROTEIN"/>
    <property type="match status" value="1"/>
</dbReference>
<keyword evidence="7 8" id="KW-0505">Motor protein</keyword>
<name>A0ABM0JAS7_APLCA</name>
<evidence type="ECO:0000256" key="3">
    <source>
        <dbReference type="ARBA" id="ARBA00022741"/>
    </source>
</evidence>
<evidence type="ECO:0000259" key="9">
    <source>
        <dbReference type="PROSITE" id="PS50200"/>
    </source>
</evidence>
<keyword evidence="3 8" id="KW-0547">Nucleotide-binding</keyword>
<feature type="binding site" evidence="8">
    <location>
        <begin position="270"/>
        <end position="277"/>
    </location>
    <ligand>
        <name>ATP</name>
        <dbReference type="ChEBI" id="CHEBI:30616"/>
    </ligand>
</feature>
<evidence type="ECO:0000256" key="1">
    <source>
        <dbReference type="ARBA" id="ARBA00004496"/>
    </source>
</evidence>
<keyword evidence="8" id="KW-0009">Actin-binding</keyword>
<dbReference type="SUPFAM" id="SSF54236">
    <property type="entry name" value="Ubiquitin-like"/>
    <property type="match status" value="1"/>
</dbReference>
<dbReference type="Gene3D" id="3.40.850.10">
    <property type="entry name" value="Kinesin motor domain"/>
    <property type="match status" value="1"/>
</dbReference>
<keyword evidence="4 8" id="KW-0067">ATP-binding</keyword>
<evidence type="ECO:0000256" key="6">
    <source>
        <dbReference type="ARBA" id="ARBA00023123"/>
    </source>
</evidence>
<dbReference type="PRINTS" id="PR00193">
    <property type="entry name" value="MYOSINHEAVY"/>
</dbReference>
<keyword evidence="5" id="KW-0175">Coiled coil</keyword>
<comment type="caution">
    <text evidence="8">Lacks conserved residue(s) required for the propagation of feature annotation.</text>
</comment>
<evidence type="ECO:0000256" key="2">
    <source>
        <dbReference type="ARBA" id="ARBA00022490"/>
    </source>
</evidence>
<accession>A0ABM0JAS7</accession>
<comment type="similarity">
    <text evidence="8">Belongs to the TRAFAC class myosin-kinesin ATPase superfamily. Myosin family.</text>
</comment>
<feature type="non-terminal residue" evidence="12">
    <location>
        <position position="426"/>
    </location>
</feature>
<comment type="subcellular location">
    <subcellularLocation>
        <location evidence="1">Cytoplasm</location>
    </subcellularLocation>
</comment>
<gene>
    <name evidence="12" type="primary">LOC101853828</name>
</gene>
<organism evidence="11 12">
    <name type="scientific">Aplysia californica</name>
    <name type="common">California sea hare</name>
    <dbReference type="NCBI Taxonomy" id="6500"/>
    <lineage>
        <taxon>Eukaryota</taxon>
        <taxon>Metazoa</taxon>
        <taxon>Spiralia</taxon>
        <taxon>Lophotrochozoa</taxon>
        <taxon>Mollusca</taxon>
        <taxon>Gastropoda</taxon>
        <taxon>Heterobranchia</taxon>
        <taxon>Euthyneura</taxon>
        <taxon>Tectipleura</taxon>
        <taxon>Aplysiida</taxon>
        <taxon>Aplysioidea</taxon>
        <taxon>Aplysiidae</taxon>
        <taxon>Aplysia</taxon>
    </lineage>
</organism>
<feature type="domain" description="Ras-associating" evidence="9">
    <location>
        <begin position="22"/>
        <end position="147"/>
    </location>
</feature>
<dbReference type="InterPro" id="IPR029071">
    <property type="entry name" value="Ubiquitin-like_domsf"/>
</dbReference>
<proteinExistence type="inferred from homology"/>
<evidence type="ECO:0000256" key="4">
    <source>
        <dbReference type="ARBA" id="ARBA00022840"/>
    </source>
</evidence>
<dbReference type="RefSeq" id="XP_005089401.2">
    <property type="nucleotide sequence ID" value="XM_005089344.2"/>
</dbReference>
<dbReference type="Pfam" id="PF00063">
    <property type="entry name" value="Myosin_head"/>
    <property type="match status" value="1"/>
</dbReference>
<dbReference type="Proteomes" id="UP000694888">
    <property type="component" value="Unplaced"/>
</dbReference>
<dbReference type="SMART" id="SM00314">
    <property type="entry name" value="RA"/>
    <property type="match status" value="1"/>
</dbReference>
<dbReference type="SMART" id="SM00242">
    <property type="entry name" value="MYSc"/>
    <property type="match status" value="1"/>
</dbReference>
<sequence>MARYQYDLKPSKISLIRRLSMESFMVRVYTGPLSDEVDHVSVEAEKGTSAEDIVAVACRKLRLSASGGGGHGGGGASSDVRQHFELAEVFSSGGQLCKERRLDSTENPVALQLLWPKVVPPCASESEANGSQGLFDGYRFYLRRRDPEASAGGWVVRDQSAVDSFLLAFLTQPVAGKEFPDLCSLPDLNEHTLLHNLKARFNQKNIYTYVGSILIAVNPFKFFPIYNPKYVSMYQNKRLGELPPHIFAVADAAYHSMLRLRQNQCIVISGESGSGKTESTNLLLHHLTALSHKGLHGSGVEQTILGAGPVLEAFGNAKTVHNNNSSRFGKFIQVNYKQNGMVHGAIVEKYLLEKSRIVFQARDERNYHVFYYLLAGADEKEREAFHLSSADKYNYLSQSACYSVEGVDEQHEFARLKQSMEMVGFS</sequence>
<dbReference type="InterPro" id="IPR001609">
    <property type="entry name" value="Myosin_head_motor_dom-like"/>
</dbReference>
<reference evidence="12" key="1">
    <citation type="submission" date="2025-08" db="UniProtKB">
        <authorList>
            <consortium name="RefSeq"/>
        </authorList>
    </citation>
    <scope>IDENTIFICATION</scope>
</reference>
<dbReference type="InterPro" id="IPR000159">
    <property type="entry name" value="RA_dom"/>
</dbReference>
<evidence type="ECO:0000256" key="8">
    <source>
        <dbReference type="PROSITE-ProRule" id="PRU00782"/>
    </source>
</evidence>
<evidence type="ECO:0000313" key="12">
    <source>
        <dbReference type="RefSeq" id="XP_005089401.2"/>
    </source>
</evidence>
<dbReference type="InterPro" id="IPR027417">
    <property type="entry name" value="P-loop_NTPase"/>
</dbReference>
<keyword evidence="11" id="KW-1185">Reference proteome</keyword>
<dbReference type="GeneID" id="101853828"/>
<dbReference type="InterPro" id="IPR046987">
    <property type="entry name" value="Myo9"/>
</dbReference>
<evidence type="ECO:0000256" key="5">
    <source>
        <dbReference type="ARBA" id="ARBA00023054"/>
    </source>
</evidence>
<evidence type="ECO:0000256" key="7">
    <source>
        <dbReference type="ARBA" id="ARBA00023175"/>
    </source>
</evidence>
<keyword evidence="2" id="KW-0963">Cytoplasm</keyword>
<dbReference type="InterPro" id="IPR036961">
    <property type="entry name" value="Kinesin_motor_dom_sf"/>
</dbReference>
<dbReference type="PROSITE" id="PS50200">
    <property type="entry name" value="RA"/>
    <property type="match status" value="1"/>
</dbReference>
<evidence type="ECO:0000259" key="10">
    <source>
        <dbReference type="PROSITE" id="PS51456"/>
    </source>
</evidence>
<keyword evidence="6 8" id="KW-0518">Myosin</keyword>
<dbReference type="SUPFAM" id="SSF52540">
    <property type="entry name" value="P-loop containing nucleoside triphosphate hydrolases"/>
    <property type="match status" value="1"/>
</dbReference>
<protein>
    <submittedName>
        <fullName evidence="12">Unconventional myosin-IXAa</fullName>
    </submittedName>
</protein>